<comment type="caution">
    <text evidence="2">The sequence shown here is derived from an EMBL/GenBank/DDBJ whole genome shotgun (WGS) entry which is preliminary data.</text>
</comment>
<organism evidence="2 3">
    <name type="scientific">Symbiodinium microadriaticum</name>
    <name type="common">Dinoflagellate</name>
    <name type="synonym">Zooxanthella microadriatica</name>
    <dbReference type="NCBI Taxonomy" id="2951"/>
    <lineage>
        <taxon>Eukaryota</taxon>
        <taxon>Sar</taxon>
        <taxon>Alveolata</taxon>
        <taxon>Dinophyceae</taxon>
        <taxon>Suessiales</taxon>
        <taxon>Symbiodiniaceae</taxon>
        <taxon>Symbiodinium</taxon>
    </lineage>
</organism>
<accession>A0A1Q9EYF5</accession>
<gene>
    <name evidence="2" type="ORF">AK812_SmicGene3609</name>
</gene>
<name>A0A1Q9EYF5_SYMMI</name>
<dbReference type="Proteomes" id="UP000186817">
    <property type="component" value="Unassembled WGS sequence"/>
</dbReference>
<protein>
    <submittedName>
        <fullName evidence="2">Uncharacterized protein</fullName>
    </submittedName>
</protein>
<dbReference type="EMBL" id="LSRX01000042">
    <property type="protein sequence ID" value="OLQ12484.1"/>
    <property type="molecule type" value="Genomic_DNA"/>
</dbReference>
<dbReference type="OrthoDB" id="10320776at2759"/>
<proteinExistence type="predicted"/>
<feature type="region of interest" description="Disordered" evidence="1">
    <location>
        <begin position="34"/>
        <end position="54"/>
    </location>
</feature>
<reference evidence="2 3" key="1">
    <citation type="submission" date="2016-02" db="EMBL/GenBank/DDBJ databases">
        <title>Genome analysis of coral dinoflagellate symbionts highlights evolutionary adaptations to a symbiotic lifestyle.</title>
        <authorList>
            <person name="Aranda M."/>
            <person name="Li Y."/>
            <person name="Liew Y.J."/>
            <person name="Baumgarten S."/>
            <person name="Simakov O."/>
            <person name="Wilson M."/>
            <person name="Piel J."/>
            <person name="Ashoor H."/>
            <person name="Bougouffa S."/>
            <person name="Bajic V.B."/>
            <person name="Ryu T."/>
            <person name="Ravasi T."/>
            <person name="Bayer T."/>
            <person name="Micklem G."/>
            <person name="Kim H."/>
            <person name="Bhak J."/>
            <person name="Lajeunesse T.C."/>
            <person name="Voolstra C.R."/>
        </authorList>
    </citation>
    <scope>NUCLEOTIDE SEQUENCE [LARGE SCALE GENOMIC DNA]</scope>
    <source>
        <strain evidence="2 3">CCMP2467</strain>
    </source>
</reference>
<feature type="compositionally biased region" description="Acidic residues" evidence="1">
    <location>
        <begin position="36"/>
        <end position="54"/>
    </location>
</feature>
<dbReference type="AlphaFoldDB" id="A0A1Q9EYF5"/>
<sequence>MAEAGNDDTATNGGGVEIVLVIVKDYDADDCCRLQDDDDENDDDGDDEENVDADTDDNDLGCKICVLEVCHGIYAAFFGLAKISKKVVELPDELQCGFSVRHLENAAKQALLEVKLKKAATSKKKTEEHMEVLANTAAEALLKDPAGKPCIENRTVQAQAEVLKVMGGFTGGNQILAAARGFAVDHLKGASSADLYQNSKLQQGQLTAYPVEKAAETEEQQVPRRLQMC</sequence>
<evidence type="ECO:0000313" key="2">
    <source>
        <dbReference type="EMBL" id="OLQ12484.1"/>
    </source>
</evidence>
<evidence type="ECO:0000313" key="3">
    <source>
        <dbReference type="Proteomes" id="UP000186817"/>
    </source>
</evidence>
<evidence type="ECO:0000256" key="1">
    <source>
        <dbReference type="SAM" id="MobiDB-lite"/>
    </source>
</evidence>
<keyword evidence="3" id="KW-1185">Reference proteome</keyword>